<dbReference type="WBParaSite" id="ALUE_0000547801-mRNA-1">
    <property type="protein sequence ID" value="ALUE_0000547801-mRNA-1"/>
    <property type="gene ID" value="ALUE_0000547801"/>
</dbReference>
<feature type="domain" description="PLD phosphodiesterase" evidence="3">
    <location>
        <begin position="370"/>
        <end position="396"/>
    </location>
</feature>
<dbReference type="AlphaFoldDB" id="A0A9J2P7W4"/>
<sequence>MSLKQHLGTNGATPPPTSTKLFSPDTFRGRTVHVISIVESIPENITFGSMNLPESTFNAWNSLIRSSKSSLLIAAYKSSLRGKHVFGSENNQLFSTQGEKIFDSLLESGTEKGVFIRIVENYPPKDKGDNEDAASLEKRGAVHRRHLNFQKILGKGTMHSKFIVSDKRSFYLGSANLDWRSLNQKMELGVIVKECPCLAEDLSNVFDTYWELSSDGTATLDSVHRVNQREASYNMRSPLRVIHKGAPTDVFIATSPPLLNGPRRTWDLEAILRAINDSKAYLYIHVMDYFPMFVYSKPRRYWPVIDDAIRKAVFRGVEVKMLVAALHYPALGLRFLSSLESLSGINTNGSIEARIFKVPTPAAMQTVMVRERRTHNKFVVTDDTIIIGTSNWSGDYFDGGSTGAAFVAQQHGAGEEGRPLVAEMKGIFLRDWYSEYTHSVSEYTEKCLLTRTGAFCEADKDPALLATSQQ</sequence>
<name>A0A9J2P7W4_ASCLU</name>
<organism evidence="4 5">
    <name type="scientific">Ascaris lumbricoides</name>
    <name type="common">Giant roundworm</name>
    <dbReference type="NCBI Taxonomy" id="6252"/>
    <lineage>
        <taxon>Eukaryota</taxon>
        <taxon>Metazoa</taxon>
        <taxon>Ecdysozoa</taxon>
        <taxon>Nematoda</taxon>
        <taxon>Chromadorea</taxon>
        <taxon>Rhabditida</taxon>
        <taxon>Spirurina</taxon>
        <taxon>Ascaridomorpha</taxon>
        <taxon>Ascaridoidea</taxon>
        <taxon>Ascarididae</taxon>
        <taxon>Ascaris</taxon>
    </lineage>
</organism>
<dbReference type="PROSITE" id="PS50035">
    <property type="entry name" value="PLD"/>
    <property type="match status" value="2"/>
</dbReference>
<dbReference type="PANTHER" id="PTHR10185">
    <property type="entry name" value="PHOSPHOLIPASE D - RELATED"/>
    <property type="match status" value="1"/>
</dbReference>
<evidence type="ECO:0000256" key="2">
    <source>
        <dbReference type="SAM" id="MobiDB-lite"/>
    </source>
</evidence>
<evidence type="ECO:0000256" key="1">
    <source>
        <dbReference type="ARBA" id="ARBA00008664"/>
    </source>
</evidence>
<protein>
    <submittedName>
        <fullName evidence="5">PLD phosphodiesterase domain-containing protein</fullName>
    </submittedName>
</protein>
<keyword evidence="4" id="KW-1185">Reference proteome</keyword>
<dbReference type="SUPFAM" id="SSF56024">
    <property type="entry name" value="Phospholipase D/nuclease"/>
    <property type="match status" value="2"/>
</dbReference>
<dbReference type="CDD" id="cd09106">
    <property type="entry name" value="PLDc_vPLD3_4_5_like_1"/>
    <property type="match status" value="1"/>
</dbReference>
<evidence type="ECO:0000313" key="5">
    <source>
        <dbReference type="WBParaSite" id="ALUE_0000547801-mRNA-1"/>
    </source>
</evidence>
<reference evidence="5" key="1">
    <citation type="submission" date="2023-03" db="UniProtKB">
        <authorList>
            <consortium name="WormBaseParasite"/>
        </authorList>
    </citation>
    <scope>IDENTIFICATION</scope>
</reference>
<dbReference type="CDD" id="cd09107">
    <property type="entry name" value="PLDc_vPLD3_4_5_like_2"/>
    <property type="match status" value="1"/>
</dbReference>
<evidence type="ECO:0000259" key="3">
    <source>
        <dbReference type="PROSITE" id="PS50035"/>
    </source>
</evidence>
<feature type="domain" description="PLD phosphodiesterase" evidence="3">
    <location>
        <begin position="154"/>
        <end position="181"/>
    </location>
</feature>
<dbReference type="Pfam" id="PF13918">
    <property type="entry name" value="PLDc_3"/>
    <property type="match status" value="1"/>
</dbReference>
<dbReference type="SMART" id="SM00155">
    <property type="entry name" value="PLDc"/>
    <property type="match status" value="2"/>
</dbReference>
<proteinExistence type="inferred from homology"/>
<evidence type="ECO:0000313" key="4">
    <source>
        <dbReference type="Proteomes" id="UP000036681"/>
    </source>
</evidence>
<dbReference type="InterPro" id="IPR050874">
    <property type="entry name" value="Diverse_PLD-related"/>
</dbReference>
<dbReference type="Gene3D" id="3.30.870.10">
    <property type="entry name" value="Endonuclease Chain A"/>
    <property type="match status" value="2"/>
</dbReference>
<dbReference type="PANTHER" id="PTHR10185:SF25">
    <property type="entry name" value="PLD PHOSPHODIESTERASE DOMAIN-CONTAINING PROTEIN"/>
    <property type="match status" value="1"/>
</dbReference>
<dbReference type="Proteomes" id="UP000036681">
    <property type="component" value="Unplaced"/>
</dbReference>
<feature type="region of interest" description="Disordered" evidence="2">
    <location>
        <begin position="1"/>
        <end position="23"/>
    </location>
</feature>
<dbReference type="InterPro" id="IPR032803">
    <property type="entry name" value="PLDc_3"/>
</dbReference>
<comment type="similarity">
    <text evidence="1">Belongs to the phospholipase D family.</text>
</comment>
<dbReference type="InterPro" id="IPR001736">
    <property type="entry name" value="PLipase_D/transphosphatidylase"/>
</dbReference>
<dbReference type="GO" id="GO:0003824">
    <property type="term" value="F:catalytic activity"/>
    <property type="evidence" value="ECO:0007669"/>
    <property type="project" value="InterPro"/>
</dbReference>
<accession>A0A9J2P7W4</accession>